<evidence type="ECO:0000313" key="2">
    <source>
        <dbReference type="EMBL" id="WYM97483.1"/>
    </source>
</evidence>
<dbReference type="PANTHER" id="PTHR39209">
    <property type="match status" value="1"/>
</dbReference>
<dbReference type="SMART" id="SM00873">
    <property type="entry name" value="B3_4"/>
    <property type="match status" value="1"/>
</dbReference>
<dbReference type="PANTHER" id="PTHR39209:SF2">
    <property type="entry name" value="CYTOPLASMIC PROTEIN"/>
    <property type="match status" value="1"/>
</dbReference>
<organism evidence="2 3">
    <name type="scientific">Metamycoplasma faucium</name>
    <dbReference type="NCBI Taxonomy" id="56142"/>
    <lineage>
        <taxon>Bacteria</taxon>
        <taxon>Bacillati</taxon>
        <taxon>Mycoplasmatota</taxon>
        <taxon>Mycoplasmoidales</taxon>
        <taxon>Metamycoplasmataceae</taxon>
        <taxon>Metamycoplasma</taxon>
    </lineage>
</organism>
<dbReference type="RefSeq" id="WP_405311955.1">
    <property type="nucleotide sequence ID" value="NZ_CP088155.1"/>
</dbReference>
<accession>A0ABZ2TQP0</accession>
<sequence length="232" mass="26505">MKKFEITKDFFEIFPNANIAVIIAKNIDNNVKIESEKLLNKASVIAEKYIDSQIWIDNEIIKYWREAFSKFKTKKGARSSIESLLKRISNGNKLNSINPLVDIYNYISLKYGVPCGGEDIFKIKGNMLLTKADGCEQFITYGSNISEPPYPEEIIYKDDDGAICRCLNWRESTRTLLKNNTTNAILFIESIDDKFFDVIQNASNEMTQLIQENLGGNVKIHILNKGNPKTFI</sequence>
<dbReference type="InterPro" id="IPR005146">
    <property type="entry name" value="B3/B4_tRNA-bd"/>
</dbReference>
<dbReference type="InterPro" id="IPR020825">
    <property type="entry name" value="Phe-tRNA_synthase-like_B3/B4"/>
</dbReference>
<feature type="domain" description="B3/B4 tRNA-binding" evidence="1">
    <location>
        <begin position="62"/>
        <end position="215"/>
    </location>
</feature>
<keyword evidence="3" id="KW-1185">Reference proteome</keyword>
<dbReference type="SUPFAM" id="SSF56037">
    <property type="entry name" value="PheT/TilS domain"/>
    <property type="match status" value="1"/>
</dbReference>
<gene>
    <name evidence="2" type="ORF">LQ356_01100</name>
</gene>
<dbReference type="EMBL" id="CP088155">
    <property type="protein sequence ID" value="WYM97483.1"/>
    <property type="molecule type" value="Genomic_DNA"/>
</dbReference>
<proteinExistence type="predicted"/>
<dbReference type="Gene3D" id="3.50.40.10">
    <property type="entry name" value="Phenylalanyl-trna Synthetase, Chain B, domain 3"/>
    <property type="match status" value="1"/>
</dbReference>
<dbReference type="Pfam" id="PF03483">
    <property type="entry name" value="B3_4"/>
    <property type="match status" value="1"/>
</dbReference>
<evidence type="ECO:0000313" key="3">
    <source>
        <dbReference type="Proteomes" id="UP001622612"/>
    </source>
</evidence>
<name>A0ABZ2TQP0_9BACT</name>
<protein>
    <recommendedName>
        <fullName evidence="1">B3/B4 tRNA-binding domain-containing protein</fullName>
    </recommendedName>
</protein>
<dbReference type="Proteomes" id="UP001622612">
    <property type="component" value="Chromosome"/>
</dbReference>
<reference evidence="2" key="1">
    <citation type="submission" date="2021-11" db="EMBL/GenBank/DDBJ databases">
        <title>The first genome sequence of unculturable Mycoplasma faucium obtained by de novo assembly of metagenomic reads.</title>
        <authorList>
            <person name="Sabat A.J."/>
            <person name="Bathoorn E."/>
            <person name="Akkerboom V."/>
            <person name="Friedrich A.W."/>
        </authorList>
    </citation>
    <scope>NUCLEOTIDE SEQUENCE [LARGE SCALE GENOMIC DNA]</scope>
    <source>
        <strain evidence="2">UMCG-MFM1</strain>
    </source>
</reference>
<evidence type="ECO:0000259" key="1">
    <source>
        <dbReference type="SMART" id="SM00873"/>
    </source>
</evidence>